<comment type="subcellular location">
    <subcellularLocation>
        <location evidence="1">Membrane</location>
        <topology evidence="1">Single-pass type I membrane protein</topology>
    </subcellularLocation>
</comment>
<dbReference type="Gene3D" id="2.60.120.200">
    <property type="match status" value="1"/>
</dbReference>
<gene>
    <name evidence="11" type="ORF">TCAP_06997</name>
</gene>
<sequence>MRVLGLPVALAALLAANLGHAQWLINELSFGHSGRLSTNDNPGRIPGFALSGQPRKPELLSNKVILTPVAPGNHRGAIWAEKPLMRSTWVADVDFRANGPERGGGNMNIWLARHGSHDVGTNSIYTVGKFDGLGLVIGFHGGSAGMIRGFLNDGTVDFMHHHNVDKLAFGQCQYSYRNLGRPSQIKLVQTSSSFKVEIDGKPCFETDKVNLPPGYDFGVTATTPDRPDSFEVFKMVVMSDSTVSGDASQHRQLPKDEQKHQKPHDDVSSGNVMSDEPADRFTTSLAQFQDLHNRLQSAMHQISAVHQSVTQHHQQDETRHSEMKQVLDALRGQMARAQQTDDLLNRIKDLEKEVRSMRNDINKKFSAHHESFQGYLSDHHATLSRAVASSAPGHGKLIFVFVGTQAVLVAAYVVYKRRRANSPKKFL</sequence>
<dbReference type="GO" id="GO:0006888">
    <property type="term" value="P:endoplasmic reticulum to Golgi vesicle-mediated transport"/>
    <property type="evidence" value="ECO:0007669"/>
    <property type="project" value="TreeGrafter"/>
</dbReference>
<dbReference type="Proteomes" id="UP000236621">
    <property type="component" value="Unassembled WGS sequence"/>
</dbReference>
<evidence type="ECO:0000313" key="12">
    <source>
        <dbReference type="Proteomes" id="UP000236621"/>
    </source>
</evidence>
<dbReference type="PANTHER" id="PTHR12223:SF28">
    <property type="entry name" value="LECTIN, MANNOSE BINDING 1 LIKE"/>
    <property type="match status" value="1"/>
</dbReference>
<keyword evidence="3 9" id="KW-0732">Signal</keyword>
<dbReference type="GO" id="GO:0005793">
    <property type="term" value="C:endoplasmic reticulum-Golgi intermediate compartment"/>
    <property type="evidence" value="ECO:0007669"/>
    <property type="project" value="TreeGrafter"/>
</dbReference>
<feature type="coiled-coil region" evidence="6">
    <location>
        <begin position="320"/>
        <end position="367"/>
    </location>
</feature>
<feature type="domain" description="L-type lectin-like" evidence="10">
    <location>
        <begin position="22"/>
        <end position="240"/>
    </location>
</feature>
<keyword evidence="12" id="KW-1185">Reference proteome</keyword>
<evidence type="ECO:0000256" key="1">
    <source>
        <dbReference type="ARBA" id="ARBA00004479"/>
    </source>
</evidence>
<dbReference type="SUPFAM" id="SSF49899">
    <property type="entry name" value="Concanavalin A-like lectins/glucanases"/>
    <property type="match status" value="1"/>
</dbReference>
<accession>A0A2K3Q6D2</accession>
<feature type="compositionally biased region" description="Basic and acidic residues" evidence="7">
    <location>
        <begin position="253"/>
        <end position="267"/>
    </location>
</feature>
<dbReference type="GO" id="GO:0030134">
    <property type="term" value="C:COPII-coated ER to Golgi transport vesicle"/>
    <property type="evidence" value="ECO:0007669"/>
    <property type="project" value="TreeGrafter"/>
</dbReference>
<keyword evidence="6" id="KW-0175">Coiled coil</keyword>
<comment type="caution">
    <text evidence="11">The sequence shown here is derived from an EMBL/GenBank/DDBJ whole genome shotgun (WGS) entry which is preliminary data.</text>
</comment>
<evidence type="ECO:0000256" key="5">
    <source>
        <dbReference type="ARBA" id="ARBA00023136"/>
    </source>
</evidence>
<dbReference type="GO" id="GO:0005537">
    <property type="term" value="F:D-mannose binding"/>
    <property type="evidence" value="ECO:0007669"/>
    <property type="project" value="TreeGrafter"/>
</dbReference>
<dbReference type="InterPro" id="IPR051136">
    <property type="entry name" value="Intracellular_Lectin-GPT"/>
</dbReference>
<evidence type="ECO:0000256" key="6">
    <source>
        <dbReference type="SAM" id="Coils"/>
    </source>
</evidence>
<dbReference type="PROSITE" id="PS51328">
    <property type="entry name" value="L_LECTIN_LIKE"/>
    <property type="match status" value="1"/>
</dbReference>
<reference evidence="11 12" key="1">
    <citation type="submission" date="2017-08" db="EMBL/GenBank/DDBJ databases">
        <title>Harnessing the power of phylogenomics to disentangle the directionality and signatures of interkingdom host jumping in the parasitic fungal genus Tolypocladium.</title>
        <authorList>
            <person name="Quandt C.A."/>
            <person name="Patterson W."/>
            <person name="Spatafora J.W."/>
        </authorList>
    </citation>
    <scope>NUCLEOTIDE SEQUENCE [LARGE SCALE GENOMIC DNA]</scope>
    <source>
        <strain evidence="11 12">CBS 113982</strain>
    </source>
</reference>
<dbReference type="GO" id="GO:0005789">
    <property type="term" value="C:endoplasmic reticulum membrane"/>
    <property type="evidence" value="ECO:0007669"/>
    <property type="project" value="TreeGrafter"/>
</dbReference>
<dbReference type="STRING" id="45235.A0A2K3Q6D2"/>
<dbReference type="InterPro" id="IPR035661">
    <property type="entry name" value="EMP46/EMP47_N"/>
</dbReference>
<feature type="chain" id="PRO_5014381068" evidence="9">
    <location>
        <begin position="22"/>
        <end position="427"/>
    </location>
</feature>
<dbReference type="EMBL" id="NRSZ01001161">
    <property type="protein sequence ID" value="PNY23058.1"/>
    <property type="molecule type" value="Genomic_DNA"/>
</dbReference>
<dbReference type="GO" id="GO:0000139">
    <property type="term" value="C:Golgi membrane"/>
    <property type="evidence" value="ECO:0007669"/>
    <property type="project" value="TreeGrafter"/>
</dbReference>
<evidence type="ECO:0000259" key="10">
    <source>
        <dbReference type="PROSITE" id="PS51328"/>
    </source>
</evidence>
<dbReference type="CDD" id="cd06903">
    <property type="entry name" value="lectin_EMP46_EMP47"/>
    <property type="match status" value="1"/>
</dbReference>
<dbReference type="OrthoDB" id="10265193at2759"/>
<feature type="transmembrane region" description="Helical" evidence="8">
    <location>
        <begin position="397"/>
        <end position="415"/>
    </location>
</feature>
<name>A0A2K3Q6D2_9HYPO</name>
<keyword evidence="4 8" id="KW-1133">Transmembrane helix</keyword>
<dbReference type="PANTHER" id="PTHR12223">
    <property type="entry name" value="VESICULAR MANNOSE-BINDING LECTIN"/>
    <property type="match status" value="1"/>
</dbReference>
<evidence type="ECO:0000256" key="7">
    <source>
        <dbReference type="SAM" id="MobiDB-lite"/>
    </source>
</evidence>
<dbReference type="SMR" id="A0A2K3Q6D2"/>
<dbReference type="InterPro" id="IPR005052">
    <property type="entry name" value="Lectin_leg"/>
</dbReference>
<feature type="signal peptide" evidence="9">
    <location>
        <begin position="1"/>
        <end position="21"/>
    </location>
</feature>
<dbReference type="Pfam" id="PF03388">
    <property type="entry name" value="Lectin_leg-like"/>
    <property type="match status" value="1"/>
</dbReference>
<evidence type="ECO:0000256" key="8">
    <source>
        <dbReference type="SAM" id="Phobius"/>
    </source>
</evidence>
<evidence type="ECO:0000256" key="4">
    <source>
        <dbReference type="ARBA" id="ARBA00022989"/>
    </source>
</evidence>
<dbReference type="InterPro" id="IPR013320">
    <property type="entry name" value="ConA-like_dom_sf"/>
</dbReference>
<proteinExistence type="predicted"/>
<keyword evidence="5 8" id="KW-0472">Membrane</keyword>
<feature type="region of interest" description="Disordered" evidence="7">
    <location>
        <begin position="243"/>
        <end position="277"/>
    </location>
</feature>
<evidence type="ECO:0000256" key="2">
    <source>
        <dbReference type="ARBA" id="ARBA00022692"/>
    </source>
</evidence>
<dbReference type="AlphaFoldDB" id="A0A2K3Q6D2"/>
<evidence type="ECO:0000256" key="3">
    <source>
        <dbReference type="ARBA" id="ARBA00022729"/>
    </source>
</evidence>
<organism evidence="11 12">
    <name type="scientific">Tolypocladium capitatum</name>
    <dbReference type="NCBI Taxonomy" id="45235"/>
    <lineage>
        <taxon>Eukaryota</taxon>
        <taxon>Fungi</taxon>
        <taxon>Dikarya</taxon>
        <taxon>Ascomycota</taxon>
        <taxon>Pezizomycotina</taxon>
        <taxon>Sordariomycetes</taxon>
        <taxon>Hypocreomycetidae</taxon>
        <taxon>Hypocreales</taxon>
        <taxon>Ophiocordycipitaceae</taxon>
        <taxon>Tolypocladium</taxon>
    </lineage>
</organism>
<protein>
    <submittedName>
        <fullName evidence="11">Protein EMP47</fullName>
    </submittedName>
</protein>
<evidence type="ECO:0000256" key="9">
    <source>
        <dbReference type="SAM" id="SignalP"/>
    </source>
</evidence>
<keyword evidence="2 8" id="KW-0812">Transmembrane</keyword>
<evidence type="ECO:0000313" key="11">
    <source>
        <dbReference type="EMBL" id="PNY23058.1"/>
    </source>
</evidence>